<organism evidence="3 4">
    <name type="scientific">Perkinsus chesapeaki</name>
    <name type="common">Clam parasite</name>
    <name type="synonym">Perkinsus andrewsi</name>
    <dbReference type="NCBI Taxonomy" id="330153"/>
    <lineage>
        <taxon>Eukaryota</taxon>
        <taxon>Sar</taxon>
        <taxon>Alveolata</taxon>
        <taxon>Perkinsozoa</taxon>
        <taxon>Perkinsea</taxon>
        <taxon>Perkinsida</taxon>
        <taxon>Perkinsidae</taxon>
        <taxon>Perkinsus</taxon>
    </lineage>
</organism>
<accession>A0A7J6MHR2</accession>
<keyword evidence="1" id="KW-0175">Coiled coil</keyword>
<feature type="region of interest" description="Disordered" evidence="2">
    <location>
        <begin position="1"/>
        <end position="28"/>
    </location>
</feature>
<evidence type="ECO:0000256" key="2">
    <source>
        <dbReference type="SAM" id="MobiDB-lite"/>
    </source>
</evidence>
<feature type="compositionally biased region" description="Basic and acidic residues" evidence="2">
    <location>
        <begin position="1"/>
        <end position="24"/>
    </location>
</feature>
<gene>
    <name evidence="3" type="ORF">FOL47_001998</name>
</gene>
<proteinExistence type="predicted"/>
<comment type="caution">
    <text evidence="3">The sequence shown here is derived from an EMBL/GenBank/DDBJ whole genome shotgun (WGS) entry which is preliminary data.</text>
</comment>
<evidence type="ECO:0000313" key="3">
    <source>
        <dbReference type="EMBL" id="KAF4670531.1"/>
    </source>
</evidence>
<dbReference type="Proteomes" id="UP000591131">
    <property type="component" value="Unassembled WGS sequence"/>
</dbReference>
<dbReference type="EMBL" id="JAAPAO010000150">
    <property type="protein sequence ID" value="KAF4670531.1"/>
    <property type="molecule type" value="Genomic_DNA"/>
</dbReference>
<keyword evidence="4" id="KW-1185">Reference proteome</keyword>
<name>A0A7J6MHR2_PERCH</name>
<protein>
    <submittedName>
        <fullName evidence="3">Uncharacterized protein</fullName>
    </submittedName>
</protein>
<sequence>MTVESARHVVREAKSSYDGRDSSLRKAKAKTCTLPKAQALCERIDDALTDRRTREAGRSLELEREIACSRLLKREWQKREVKKHRKANAELEQIRAEAEAVDRRTEDEVLHKIAHAATTHYWPLMWPTAKD</sequence>
<feature type="coiled-coil region" evidence="1">
    <location>
        <begin position="77"/>
        <end position="108"/>
    </location>
</feature>
<dbReference type="AlphaFoldDB" id="A0A7J6MHR2"/>
<reference evidence="3 4" key="1">
    <citation type="submission" date="2020-04" db="EMBL/GenBank/DDBJ databases">
        <title>Perkinsus chesapeaki whole genome sequence.</title>
        <authorList>
            <person name="Bogema D.R."/>
        </authorList>
    </citation>
    <scope>NUCLEOTIDE SEQUENCE [LARGE SCALE GENOMIC DNA]</scope>
    <source>
        <strain evidence="3">ATCC PRA-425</strain>
    </source>
</reference>
<evidence type="ECO:0000313" key="4">
    <source>
        <dbReference type="Proteomes" id="UP000591131"/>
    </source>
</evidence>
<evidence type="ECO:0000256" key="1">
    <source>
        <dbReference type="SAM" id="Coils"/>
    </source>
</evidence>